<evidence type="ECO:0000256" key="2">
    <source>
        <dbReference type="ARBA" id="ARBA00022525"/>
    </source>
</evidence>
<feature type="signal peptide" evidence="5">
    <location>
        <begin position="1"/>
        <end position="19"/>
    </location>
</feature>
<dbReference type="AlphaFoldDB" id="A0A061QLC2"/>
<evidence type="ECO:0000256" key="5">
    <source>
        <dbReference type="RuleBase" id="RU367125"/>
    </source>
</evidence>
<feature type="non-terminal residue" evidence="6">
    <location>
        <position position="58"/>
    </location>
</feature>
<name>A0A061QLC2_9COND</name>
<feature type="chain" id="PRO_5028517186" description="Conotoxin" evidence="5">
    <location>
        <begin position="20"/>
        <end position="58"/>
    </location>
</feature>
<evidence type="ECO:0000256" key="3">
    <source>
        <dbReference type="ARBA" id="ARBA00022656"/>
    </source>
</evidence>
<evidence type="ECO:0000256" key="1">
    <source>
        <dbReference type="ARBA" id="ARBA00004613"/>
    </source>
</evidence>
<evidence type="ECO:0000313" key="6">
    <source>
        <dbReference type="EMBL" id="JAC59216.1"/>
    </source>
</evidence>
<keyword evidence="4 5" id="KW-0732">Signal</keyword>
<comment type="similarity">
    <text evidence="5">Belongs to the conotoxin T superfamily.</text>
</comment>
<evidence type="ECO:0000256" key="4">
    <source>
        <dbReference type="ARBA" id="ARBA00022729"/>
    </source>
</evidence>
<reference evidence="6" key="1">
    <citation type="journal article" date="2014" name="Mol. Phylogenet. Evol.">
        <title>When everything converges: integrative taxonomy with shell, DNA and venomic data reveals Conus conco, a new species of cone snails (Gastropoda: Conoidea).</title>
        <authorList>
            <person name="Puillandre N."/>
            <person name="Stocklin R."/>
            <person name="Favreau P."/>
            <person name="Bianchi E."/>
            <person name="Perret F."/>
            <person name="Rivasseau A."/>
            <person name="Limpalaer L."/>
            <person name="Monnier E."/>
            <person name="Bouchet P."/>
        </authorList>
    </citation>
    <scope>NUCLEOTIDE SEQUENCE</scope>
    <source>
        <strain evidence="6">MA071112BW</strain>
        <tissue evidence="6">Foot</tissue>
    </source>
</reference>
<organism evidence="6">
    <name type="scientific">Conus sp. n. 1 NP-2014</name>
    <dbReference type="NCBI Taxonomy" id="1501980"/>
    <lineage>
        <taxon>Eukaryota</taxon>
        <taxon>Metazoa</taxon>
        <taxon>Spiralia</taxon>
        <taxon>Lophotrochozoa</taxon>
        <taxon>Mollusca</taxon>
        <taxon>Gastropoda</taxon>
        <taxon>Caenogastropoda</taxon>
        <taxon>Neogastropoda</taxon>
        <taxon>Conoidea</taxon>
        <taxon>Conidae</taxon>
        <taxon>Conus</taxon>
    </lineage>
</organism>
<dbReference type="Pfam" id="PF16981">
    <property type="entry name" value="Chi-conotoxin"/>
    <property type="match status" value="1"/>
</dbReference>
<dbReference type="GO" id="GO:0090729">
    <property type="term" value="F:toxin activity"/>
    <property type="evidence" value="ECO:0007669"/>
    <property type="project" value="UniProtKB-UniRule"/>
</dbReference>
<keyword evidence="2 5" id="KW-0964">Secreted</keyword>
<dbReference type="InterPro" id="IPR031565">
    <property type="entry name" value="T-conotoxin"/>
</dbReference>
<proteinExistence type="evidence at transcript level"/>
<comment type="subcellular location">
    <subcellularLocation>
        <location evidence="1 5">Secreted</location>
    </subcellularLocation>
</comment>
<protein>
    <recommendedName>
        <fullName evidence="5">Conotoxin</fullName>
    </recommendedName>
</protein>
<dbReference type="GO" id="GO:0005576">
    <property type="term" value="C:extracellular region"/>
    <property type="evidence" value="ECO:0007669"/>
    <property type="project" value="UniProtKB-SubCell"/>
</dbReference>
<keyword evidence="3 5" id="KW-0800">Toxin</keyword>
<accession>A0A061QLC2</accession>
<sequence>MRCVPVFIILLLLSPSALSVDVQPKTKDDVRLDILNDVAKRIDLKPGCCARLQCCTGR</sequence>
<dbReference type="EMBL" id="GBFJ01000016">
    <property type="protein sequence ID" value="JAC59216.1"/>
    <property type="molecule type" value="mRNA"/>
</dbReference>